<sequence>MIKKILILDKNHPFIIYKLKKEGFICDENYYDPIEKILKIISIYDGIILRSRLKIDKKLIKKAINIKFIARIGSGIENIDQDYAFKKGITIISSPEGNKDAVAEHAIAMLLSMMNHIIRSNQEIKKGKWNRENNRGTEIMGKTIGIIGYGNTGKAFAKKLSGFETKIFCYDILPKVGDIYAKQVNMQTIFMKSDIISLHVPYTKNTKGMVNERFIKNFYNPFYFINTSRGGCVIIEHLVIALKNGKIYGACLDVLEYEKYSFEHFFYHRKLPKAFFYLIHSDKVILTPHIAGWTKESKYKMEKKIVEKILYLKKSLYISSNKN</sequence>
<evidence type="ECO:0000256" key="3">
    <source>
        <dbReference type="ARBA" id="ARBA00023027"/>
    </source>
</evidence>
<dbReference type="RefSeq" id="WP_110548684.1">
    <property type="nucleotide sequence ID" value="NZ_AP014610.1"/>
</dbReference>
<dbReference type="InterPro" id="IPR006140">
    <property type="entry name" value="D-isomer_DH_NAD-bd"/>
</dbReference>
<reference evidence="7 8" key="1">
    <citation type="submission" date="2014-06" db="EMBL/GenBank/DDBJ databases">
        <title>Genome sequence of the intracellular symbiont Blattabacterium cuenoti, strain CPU2 from the wood feeding cockroach Cryptocercus punctulatus.</title>
        <authorList>
            <person name="Kinjo Y."/>
            <person name="Ohkuma M."/>
            <person name="Tokuda G."/>
        </authorList>
    </citation>
    <scope>NUCLEOTIDE SEQUENCE [LARGE SCALE GENOMIC DNA]</scope>
    <source>
        <strain evidence="7 8">CPU2</strain>
    </source>
</reference>
<dbReference type="InterPro" id="IPR036291">
    <property type="entry name" value="NAD(P)-bd_dom_sf"/>
</dbReference>
<dbReference type="PANTHER" id="PTHR42789">
    <property type="entry name" value="D-ISOMER SPECIFIC 2-HYDROXYACID DEHYDROGENASE FAMILY PROTEIN (AFU_ORTHOLOGUE AFUA_6G10090)"/>
    <property type="match status" value="1"/>
</dbReference>
<dbReference type="InterPro" id="IPR029753">
    <property type="entry name" value="D-isomer_DH_CS"/>
</dbReference>
<dbReference type="Proteomes" id="UP000262607">
    <property type="component" value="Chromosome"/>
</dbReference>
<evidence type="ECO:0000256" key="1">
    <source>
        <dbReference type="ARBA" id="ARBA00005854"/>
    </source>
</evidence>
<dbReference type="GO" id="GO:0051287">
    <property type="term" value="F:NAD binding"/>
    <property type="evidence" value="ECO:0007669"/>
    <property type="project" value="InterPro"/>
</dbReference>
<evidence type="ECO:0000259" key="5">
    <source>
        <dbReference type="Pfam" id="PF00389"/>
    </source>
</evidence>
<evidence type="ECO:0000256" key="4">
    <source>
        <dbReference type="RuleBase" id="RU003719"/>
    </source>
</evidence>
<dbReference type="SUPFAM" id="SSF51735">
    <property type="entry name" value="NAD(P)-binding Rossmann-fold domains"/>
    <property type="match status" value="1"/>
</dbReference>
<keyword evidence="2 4" id="KW-0560">Oxidoreductase</keyword>
<evidence type="ECO:0000256" key="2">
    <source>
        <dbReference type="ARBA" id="ARBA00023002"/>
    </source>
</evidence>
<dbReference type="InterPro" id="IPR050857">
    <property type="entry name" value="D-2-hydroxyacid_DH"/>
</dbReference>
<dbReference type="Pfam" id="PF00389">
    <property type="entry name" value="2-Hacid_dh"/>
    <property type="match status" value="1"/>
</dbReference>
<gene>
    <name evidence="7" type="primary">serA</name>
    <name evidence="7" type="ORF">CPU2_337</name>
</gene>
<dbReference type="Pfam" id="PF02826">
    <property type="entry name" value="2-Hacid_dh_C"/>
    <property type="match status" value="1"/>
</dbReference>
<dbReference type="EMBL" id="AP014610">
    <property type="protein sequence ID" value="BBA17829.1"/>
    <property type="molecule type" value="Genomic_DNA"/>
</dbReference>
<dbReference type="EC" id="1.1.1.95" evidence="7"/>
<protein>
    <submittedName>
        <fullName evidence="7">Phosphoglycerate dehydrogenase</fullName>
        <ecNumber evidence="7">1.1.1.95</ecNumber>
    </submittedName>
</protein>
<evidence type="ECO:0000259" key="6">
    <source>
        <dbReference type="Pfam" id="PF02826"/>
    </source>
</evidence>
<proteinExistence type="inferred from homology"/>
<dbReference type="Gene3D" id="3.40.50.720">
    <property type="entry name" value="NAD(P)-binding Rossmann-like Domain"/>
    <property type="match status" value="2"/>
</dbReference>
<evidence type="ECO:0000313" key="7">
    <source>
        <dbReference type="EMBL" id="BBA17829.1"/>
    </source>
</evidence>
<dbReference type="GO" id="GO:0004617">
    <property type="term" value="F:phosphoglycerate dehydrogenase activity"/>
    <property type="evidence" value="ECO:0007669"/>
    <property type="project" value="UniProtKB-EC"/>
</dbReference>
<comment type="similarity">
    <text evidence="1 4">Belongs to the D-isomer specific 2-hydroxyacid dehydrogenase family.</text>
</comment>
<dbReference type="AlphaFoldDB" id="A0AAD1FRA1"/>
<accession>A0AAD1FRA1</accession>
<organism evidence="7 8">
    <name type="scientific">Blattabacterium punctulatus CPU2</name>
    <dbReference type="NCBI Taxonomy" id="1457032"/>
    <lineage>
        <taxon>Bacteria</taxon>
        <taxon>Pseudomonadati</taxon>
        <taxon>Bacteroidota</taxon>
        <taxon>Flavobacteriia</taxon>
        <taxon>Flavobacteriales</taxon>
        <taxon>Blattabacteriaceae</taxon>
        <taxon>Blattabacterium</taxon>
    </lineage>
</organism>
<dbReference type="GeneID" id="66556733"/>
<dbReference type="SUPFAM" id="SSF52283">
    <property type="entry name" value="Formate/glycerate dehydrogenase catalytic domain-like"/>
    <property type="match status" value="1"/>
</dbReference>
<feature type="domain" description="D-isomer specific 2-hydroxyacid dehydrogenase NAD-binding" evidence="6">
    <location>
        <begin position="107"/>
        <end position="291"/>
    </location>
</feature>
<name>A0AAD1FRA1_9FLAO</name>
<feature type="domain" description="D-isomer specific 2-hydroxyacid dehydrogenase catalytic" evidence="5">
    <location>
        <begin position="6"/>
        <end position="310"/>
    </location>
</feature>
<dbReference type="PANTHER" id="PTHR42789:SF1">
    <property type="entry name" value="D-ISOMER SPECIFIC 2-HYDROXYACID DEHYDROGENASE FAMILY PROTEIN (AFU_ORTHOLOGUE AFUA_6G10090)"/>
    <property type="match status" value="1"/>
</dbReference>
<dbReference type="PROSITE" id="PS00670">
    <property type="entry name" value="D_2_HYDROXYACID_DH_2"/>
    <property type="match status" value="1"/>
</dbReference>
<evidence type="ECO:0000313" key="8">
    <source>
        <dbReference type="Proteomes" id="UP000262607"/>
    </source>
</evidence>
<keyword evidence="3" id="KW-0520">NAD</keyword>
<dbReference type="InterPro" id="IPR006139">
    <property type="entry name" value="D-isomer_2_OHA_DH_cat_dom"/>
</dbReference>